<dbReference type="Gene3D" id="2.40.30.170">
    <property type="match status" value="1"/>
</dbReference>
<name>A0A3S4YJV2_SERRU</name>
<evidence type="ECO:0000313" key="8">
    <source>
        <dbReference type="Proteomes" id="UP000624159"/>
    </source>
</evidence>
<dbReference type="Pfam" id="PF25881">
    <property type="entry name" value="HH_YBHG"/>
    <property type="match status" value="1"/>
</dbReference>
<reference evidence="5 8" key="2">
    <citation type="submission" date="2020-11" db="EMBL/GenBank/DDBJ databases">
        <title>Enhanced detection system for hospital associated transmission using whole genome sequencing surveillance.</title>
        <authorList>
            <person name="Harrison L.H."/>
            <person name="Van Tyne D."/>
            <person name="Marsh J.W."/>
            <person name="Griffith M.P."/>
            <person name="Snyder D.J."/>
            <person name="Cooper V.S."/>
            <person name="Mustapha M."/>
        </authorList>
    </citation>
    <scope>NUCLEOTIDE SEQUENCE [LARGE SCALE GENOMIC DNA]</scope>
    <source>
        <strain evidence="5 8">SER00230</strain>
    </source>
</reference>
<dbReference type="GO" id="GO:0042597">
    <property type="term" value="C:periplasmic space"/>
    <property type="evidence" value="ECO:0007669"/>
    <property type="project" value="UniProtKB-SubCell"/>
</dbReference>
<reference evidence="6 7" key="1">
    <citation type="submission" date="2018-12" db="EMBL/GenBank/DDBJ databases">
        <authorList>
            <consortium name="Pathogen Informatics"/>
        </authorList>
    </citation>
    <scope>NUCLEOTIDE SEQUENCE [LARGE SCALE GENOMIC DNA]</scope>
    <source>
        <strain evidence="6 7">NCTC10036</strain>
    </source>
</reference>
<protein>
    <submittedName>
        <fullName evidence="6">Macrolide-specific efflux protein macA</fullName>
    </submittedName>
    <submittedName>
        <fullName evidence="5">Secretion protein HlyD</fullName>
    </submittedName>
</protein>
<sequence length="329" mass="35955">MMSKVISIALCVLLLGSIAAGSVYYYQTQQVQALTLYGNVDIRTVNLSFRVGGRLASLNVDEGDSIQPGDILGALDHVPYINAQNEANANVAAAQAQLDLLLAGYREEEIAQARAEVTQQQAAFNYADSFYKRQQRLWRSLSIAVNDLDNAKNARQQAKAALQAAKDKLNQYLNGHRIQQIDQAKASVAQVQARADQAALNLTDTQLYAPAAGVILTRAVEPGTMLSAGSTVFSVSLTHPVWVRAYIDGINLHQAVPGTEVHIYTDGRPDKPYRGKIGFVSPTAEFTPKSVETPELRTDLVYRLRIIVTDPDESLRQGMPVTLRFAKGE</sequence>
<evidence type="ECO:0000256" key="3">
    <source>
        <dbReference type="SAM" id="Coils"/>
    </source>
</evidence>
<dbReference type="InterPro" id="IPR050465">
    <property type="entry name" value="UPF0194_transport"/>
</dbReference>
<accession>A0A3S4YJV2</accession>
<organism evidence="6 7">
    <name type="scientific">Serratia rubidaea</name>
    <name type="common">Serratia marinorubra</name>
    <dbReference type="NCBI Taxonomy" id="61652"/>
    <lineage>
        <taxon>Bacteria</taxon>
        <taxon>Pseudomonadati</taxon>
        <taxon>Pseudomonadota</taxon>
        <taxon>Gammaproteobacteria</taxon>
        <taxon>Enterobacterales</taxon>
        <taxon>Yersiniaceae</taxon>
        <taxon>Serratia</taxon>
    </lineage>
</organism>
<evidence type="ECO:0000259" key="4">
    <source>
        <dbReference type="Pfam" id="PF25881"/>
    </source>
</evidence>
<feature type="coiled-coil region" evidence="3">
    <location>
        <begin position="141"/>
        <end position="201"/>
    </location>
</feature>
<gene>
    <name evidence="6" type="primary">macA_2</name>
    <name evidence="5" type="synonym">hlyD</name>
    <name evidence="5" type="ORF">I5U13_09315</name>
    <name evidence="6" type="ORF">NCTC10036_01008</name>
</gene>
<dbReference type="SUPFAM" id="SSF111369">
    <property type="entry name" value="HlyD-like secretion proteins"/>
    <property type="match status" value="2"/>
</dbReference>
<proteinExistence type="predicted"/>
<dbReference type="Proteomes" id="UP000624159">
    <property type="component" value="Unassembled WGS sequence"/>
</dbReference>
<dbReference type="EMBL" id="JADULK010000004">
    <property type="protein sequence ID" value="MBH1929855.1"/>
    <property type="molecule type" value="Genomic_DNA"/>
</dbReference>
<dbReference type="NCBIfam" id="NF002939">
    <property type="entry name" value="PRK03598.1"/>
    <property type="match status" value="1"/>
</dbReference>
<dbReference type="AlphaFoldDB" id="A0A3S4YJV2"/>
<keyword evidence="2 3" id="KW-0175">Coiled coil</keyword>
<dbReference type="EMBL" id="LR134493">
    <property type="protein sequence ID" value="VEI62252.1"/>
    <property type="molecule type" value="Genomic_DNA"/>
</dbReference>
<dbReference type="PANTHER" id="PTHR32347:SF29">
    <property type="entry name" value="UPF0194 MEMBRANE PROTEIN YBHG"/>
    <property type="match status" value="1"/>
</dbReference>
<dbReference type="PANTHER" id="PTHR32347">
    <property type="entry name" value="EFFLUX SYSTEM COMPONENT YKNX-RELATED"/>
    <property type="match status" value="1"/>
</dbReference>
<comment type="subcellular location">
    <subcellularLocation>
        <location evidence="1">Cell envelope</location>
    </subcellularLocation>
</comment>
<feature type="domain" description="YbhG-like alpha-helical hairpin" evidence="4">
    <location>
        <begin position="75"/>
        <end position="204"/>
    </location>
</feature>
<keyword evidence="8" id="KW-1185">Reference proteome</keyword>
<evidence type="ECO:0000313" key="5">
    <source>
        <dbReference type="EMBL" id="MBH1929855.1"/>
    </source>
</evidence>
<evidence type="ECO:0000256" key="1">
    <source>
        <dbReference type="ARBA" id="ARBA00004196"/>
    </source>
</evidence>
<dbReference type="Gene3D" id="1.10.287.470">
    <property type="entry name" value="Helix hairpin bin"/>
    <property type="match status" value="2"/>
</dbReference>
<evidence type="ECO:0000256" key="2">
    <source>
        <dbReference type="ARBA" id="ARBA00023054"/>
    </source>
</evidence>
<dbReference type="Gene3D" id="2.40.50.100">
    <property type="match status" value="1"/>
</dbReference>
<dbReference type="InterPro" id="IPR059052">
    <property type="entry name" value="HH_YbhG-like"/>
</dbReference>
<evidence type="ECO:0000313" key="7">
    <source>
        <dbReference type="Proteomes" id="UP000281904"/>
    </source>
</evidence>
<evidence type="ECO:0000313" key="6">
    <source>
        <dbReference type="EMBL" id="VEI62252.1"/>
    </source>
</evidence>
<dbReference type="Proteomes" id="UP000281904">
    <property type="component" value="Chromosome"/>
</dbReference>